<name>A0A2P4ZR66_9HYPO</name>
<comment type="caution">
    <text evidence="1">The sequence shown here is derived from an EMBL/GenBank/DDBJ whole genome shotgun (WGS) entry which is preliminary data.</text>
</comment>
<proteinExistence type="predicted"/>
<dbReference type="Proteomes" id="UP000054821">
    <property type="component" value="Unassembled WGS sequence"/>
</dbReference>
<protein>
    <submittedName>
        <fullName evidence="1">Uncharacterized protein</fullName>
    </submittedName>
</protein>
<gene>
    <name evidence="1" type="ORF">TGAM01_v204273</name>
</gene>
<dbReference type="GeneID" id="29988649"/>
<sequence length="171" mass="19451">MTALEVQVNQIWGNEEETQVFAHVHDEKGSCLTFRISQNNALPLSRETRVVACFHDLPVASFDETFEERAATHAIIDLYDGEEGTRNIIYRTPNLNGPCPAADQFMHEREVFYRTIKTVYLMPPHPNIQPPPRAVAVAGHWEDQGQALLCGTLYPNPKFCELQQMNVKKDL</sequence>
<accession>A0A2P4ZR66</accession>
<evidence type="ECO:0000313" key="1">
    <source>
        <dbReference type="EMBL" id="PON26772.1"/>
    </source>
</evidence>
<dbReference type="EMBL" id="JPDN02000012">
    <property type="protein sequence ID" value="PON26772.1"/>
    <property type="molecule type" value="Genomic_DNA"/>
</dbReference>
<dbReference type="RefSeq" id="XP_018658222.1">
    <property type="nucleotide sequence ID" value="XM_018808566.1"/>
</dbReference>
<dbReference type="AlphaFoldDB" id="A0A2P4ZR66"/>
<evidence type="ECO:0000313" key="2">
    <source>
        <dbReference type="Proteomes" id="UP000054821"/>
    </source>
</evidence>
<dbReference type="STRING" id="398673.A0A2P4ZR66"/>
<reference evidence="1 2" key="1">
    <citation type="journal article" date="2016" name="Genome Announc.">
        <title>Draft Whole-Genome Sequence of Trichoderma gamsii T6085, a Promising Biocontrol Agent of Fusarium Head Blight on Wheat.</title>
        <authorList>
            <person name="Baroncelli R."/>
            <person name="Zapparata A."/>
            <person name="Piaggeschi G."/>
            <person name="Sarrocco S."/>
            <person name="Vannacci G."/>
        </authorList>
    </citation>
    <scope>NUCLEOTIDE SEQUENCE [LARGE SCALE GENOMIC DNA]</scope>
    <source>
        <strain evidence="1 2">T6085</strain>
    </source>
</reference>
<organism evidence="1 2">
    <name type="scientific">Trichoderma gamsii</name>
    <dbReference type="NCBI Taxonomy" id="398673"/>
    <lineage>
        <taxon>Eukaryota</taxon>
        <taxon>Fungi</taxon>
        <taxon>Dikarya</taxon>
        <taxon>Ascomycota</taxon>
        <taxon>Pezizomycotina</taxon>
        <taxon>Sordariomycetes</taxon>
        <taxon>Hypocreomycetidae</taxon>
        <taxon>Hypocreales</taxon>
        <taxon>Hypocreaceae</taxon>
        <taxon>Trichoderma</taxon>
    </lineage>
</organism>
<keyword evidence="2" id="KW-1185">Reference proteome</keyword>